<evidence type="ECO:0000313" key="1">
    <source>
        <dbReference type="EnsemblMetazoa" id="XP_028513187.1"/>
    </source>
</evidence>
<accession>A0A913YF83</accession>
<dbReference type="RefSeq" id="XP_028513187.1">
    <property type="nucleotide sequence ID" value="XM_028657386.1"/>
</dbReference>
<dbReference type="GeneID" id="114574538"/>
<sequence>MGINQADNDVIALVERSLGIDSSHLKPCVSERGNAISCLVHESWLKEIINGNLSCTKYIHPSSEYERQLMLQPSHSGPYPPWVRICIKILRKPILVGNSERSISLKTRHQGPNGPKFSMDLTVAELMETISKDMYRHNWNRALQNYSLAMSYLPKSQQKQVDGKVCDCITY</sequence>
<protein>
    <submittedName>
        <fullName evidence="1">Uncharacterized protein</fullName>
    </submittedName>
</protein>
<keyword evidence="2" id="KW-1185">Reference proteome</keyword>
<dbReference type="Proteomes" id="UP000887567">
    <property type="component" value="Unplaced"/>
</dbReference>
<proteinExistence type="predicted"/>
<organism evidence="1 2">
    <name type="scientific">Exaiptasia diaphana</name>
    <name type="common">Tropical sea anemone</name>
    <name type="synonym">Aiptasia pulchella</name>
    <dbReference type="NCBI Taxonomy" id="2652724"/>
    <lineage>
        <taxon>Eukaryota</taxon>
        <taxon>Metazoa</taxon>
        <taxon>Cnidaria</taxon>
        <taxon>Anthozoa</taxon>
        <taxon>Hexacorallia</taxon>
        <taxon>Actiniaria</taxon>
        <taxon>Aiptasiidae</taxon>
        <taxon>Exaiptasia</taxon>
    </lineage>
</organism>
<dbReference type="AlphaFoldDB" id="A0A913YF83"/>
<dbReference type="KEGG" id="epa:114574538"/>
<name>A0A913YF83_EXADI</name>
<evidence type="ECO:0000313" key="2">
    <source>
        <dbReference type="Proteomes" id="UP000887567"/>
    </source>
</evidence>
<dbReference type="EnsemblMetazoa" id="XM_028657386.1">
    <property type="protein sequence ID" value="XP_028513187.1"/>
    <property type="gene ID" value="LOC114574538"/>
</dbReference>
<reference evidence="1" key="1">
    <citation type="submission" date="2022-11" db="UniProtKB">
        <authorList>
            <consortium name="EnsemblMetazoa"/>
        </authorList>
    </citation>
    <scope>IDENTIFICATION</scope>
</reference>